<keyword evidence="2" id="KW-1185">Reference proteome</keyword>
<evidence type="ECO:0000313" key="2">
    <source>
        <dbReference type="Proteomes" id="UP000092154"/>
    </source>
</evidence>
<evidence type="ECO:0000313" key="1">
    <source>
        <dbReference type="EMBL" id="OAX40899.1"/>
    </source>
</evidence>
<reference evidence="1 2" key="1">
    <citation type="submission" date="2016-06" db="EMBL/GenBank/DDBJ databases">
        <title>Comparative genomics of the ectomycorrhizal sister species Rhizopogon vinicolor and Rhizopogon vesiculosus (Basidiomycota: Boletales) reveals a divergence of the mating type B locus.</title>
        <authorList>
            <consortium name="DOE Joint Genome Institute"/>
            <person name="Mujic A.B."/>
            <person name="Kuo A."/>
            <person name="Tritt A."/>
            <person name="Lipzen A."/>
            <person name="Chen C."/>
            <person name="Johnson J."/>
            <person name="Sharma A."/>
            <person name="Barry K."/>
            <person name="Grigoriev I.V."/>
            <person name="Spatafora J.W."/>
        </authorList>
    </citation>
    <scope>NUCLEOTIDE SEQUENCE [LARGE SCALE GENOMIC DNA]</scope>
    <source>
        <strain evidence="1 2">AM-OR11-026</strain>
    </source>
</reference>
<protein>
    <submittedName>
        <fullName evidence="1">Uncharacterized protein</fullName>
    </submittedName>
</protein>
<name>A0A1B7N7S5_9AGAM</name>
<gene>
    <name evidence="1" type="ORF">K503DRAFT_564115</name>
</gene>
<dbReference type="Proteomes" id="UP000092154">
    <property type="component" value="Unassembled WGS sequence"/>
</dbReference>
<dbReference type="AlphaFoldDB" id="A0A1B7N7S5"/>
<sequence length="57" mass="6319">MLLLPHHSTVSVCPVATLLFNPRPGLDVVVRLKGAFHINRTPCILGYSGVQLYHLRP</sequence>
<accession>A0A1B7N7S5</accession>
<dbReference type="InParanoid" id="A0A1B7N7S5"/>
<organism evidence="1 2">
    <name type="scientific">Rhizopogon vinicolor AM-OR11-026</name>
    <dbReference type="NCBI Taxonomy" id="1314800"/>
    <lineage>
        <taxon>Eukaryota</taxon>
        <taxon>Fungi</taxon>
        <taxon>Dikarya</taxon>
        <taxon>Basidiomycota</taxon>
        <taxon>Agaricomycotina</taxon>
        <taxon>Agaricomycetes</taxon>
        <taxon>Agaricomycetidae</taxon>
        <taxon>Boletales</taxon>
        <taxon>Suillineae</taxon>
        <taxon>Rhizopogonaceae</taxon>
        <taxon>Rhizopogon</taxon>
    </lineage>
</organism>
<proteinExistence type="predicted"/>
<dbReference type="EMBL" id="KV448196">
    <property type="protein sequence ID" value="OAX40899.1"/>
    <property type="molecule type" value="Genomic_DNA"/>
</dbReference>